<organism evidence="1">
    <name type="scientific">marine metagenome</name>
    <dbReference type="NCBI Taxonomy" id="408172"/>
    <lineage>
        <taxon>unclassified sequences</taxon>
        <taxon>metagenomes</taxon>
        <taxon>ecological metagenomes</taxon>
    </lineage>
</organism>
<sequence>EVDSPSLIMVLAIQKAGENGLTKEEFEQSNTDDILTLPRINDLAHDKIAYLQGDKYRLTPKGFLLARIFNSYRKVLNLTAQGG</sequence>
<evidence type="ECO:0008006" key="2">
    <source>
        <dbReference type="Google" id="ProtNLM"/>
    </source>
</evidence>
<dbReference type="EMBL" id="UINC01129306">
    <property type="protein sequence ID" value="SVD09600.1"/>
    <property type="molecule type" value="Genomic_DNA"/>
</dbReference>
<gene>
    <name evidence="1" type="ORF">METZ01_LOCUS362454</name>
</gene>
<dbReference type="AlphaFoldDB" id="A0A382SI21"/>
<reference evidence="1" key="1">
    <citation type="submission" date="2018-05" db="EMBL/GenBank/DDBJ databases">
        <authorList>
            <person name="Lanie J.A."/>
            <person name="Ng W.-L."/>
            <person name="Kazmierczak K.M."/>
            <person name="Andrzejewski T.M."/>
            <person name="Davidsen T.M."/>
            <person name="Wayne K.J."/>
            <person name="Tettelin H."/>
            <person name="Glass J.I."/>
            <person name="Rusch D."/>
            <person name="Podicherti R."/>
            <person name="Tsui H.-C.T."/>
            <person name="Winkler M.E."/>
        </authorList>
    </citation>
    <scope>NUCLEOTIDE SEQUENCE</scope>
</reference>
<evidence type="ECO:0000313" key="1">
    <source>
        <dbReference type="EMBL" id="SVD09600.1"/>
    </source>
</evidence>
<accession>A0A382SI21</accession>
<proteinExistence type="predicted"/>
<feature type="non-terminal residue" evidence="1">
    <location>
        <position position="1"/>
    </location>
</feature>
<name>A0A382SI21_9ZZZZ</name>
<protein>
    <recommendedName>
        <fullName evidence="2">HemN C-terminal domain-containing protein</fullName>
    </recommendedName>
</protein>